<proteinExistence type="inferred from homology"/>
<dbReference type="InterPro" id="IPR000600">
    <property type="entry name" value="ROK"/>
</dbReference>
<dbReference type="Pfam" id="PF00480">
    <property type="entry name" value="ROK"/>
    <property type="match status" value="1"/>
</dbReference>
<accession>A0A211ZLJ6</accession>
<evidence type="ECO:0000313" key="2">
    <source>
        <dbReference type="EMBL" id="OWJ66142.1"/>
    </source>
</evidence>
<dbReference type="RefSeq" id="WP_088152071.1">
    <property type="nucleotide sequence ID" value="NZ_NHON01000028.1"/>
</dbReference>
<dbReference type="InterPro" id="IPR036390">
    <property type="entry name" value="WH_DNA-bd_sf"/>
</dbReference>
<name>A0A211ZLJ6_9PROT</name>
<gene>
    <name evidence="2" type="ORF">BWR60_16250</name>
</gene>
<dbReference type="PANTHER" id="PTHR18964:SF149">
    <property type="entry name" value="BIFUNCTIONAL UDP-N-ACETYLGLUCOSAMINE 2-EPIMERASE_N-ACETYLMANNOSAMINE KINASE"/>
    <property type="match status" value="1"/>
</dbReference>
<dbReference type="SUPFAM" id="SSF46785">
    <property type="entry name" value="Winged helix' DNA-binding domain"/>
    <property type="match status" value="1"/>
</dbReference>
<organism evidence="2 3">
    <name type="scientific">Inquilinus limosus</name>
    <dbReference type="NCBI Taxonomy" id="171674"/>
    <lineage>
        <taxon>Bacteria</taxon>
        <taxon>Pseudomonadati</taxon>
        <taxon>Pseudomonadota</taxon>
        <taxon>Alphaproteobacteria</taxon>
        <taxon>Rhodospirillales</taxon>
        <taxon>Rhodospirillaceae</taxon>
        <taxon>Inquilinus</taxon>
    </lineage>
</organism>
<dbReference type="EMBL" id="NHON01000028">
    <property type="protein sequence ID" value="OWJ66142.1"/>
    <property type="molecule type" value="Genomic_DNA"/>
</dbReference>
<dbReference type="InterPro" id="IPR036388">
    <property type="entry name" value="WH-like_DNA-bd_sf"/>
</dbReference>
<sequence>MATRLKGTNQDLGRPYNRRIVLEAVRLHGPISRADIARLVALSPQTITNIIREFEEMGLLTARRGTPKGPGQPAIELAVDPDGGCAVGLQLTRDRLRGALLDLTGVVRGRTETTLPAPTPETALPAMAAMVRRLGQAARGRKPGRVLGVGLAMPGPFDVDAMSFVGPTTLPGWAGVPVAERLQDLAGLPCFVGGDAPAAALSEAMFGLGRSLRDFFYIHFGIGLGSGLVVDGQVHPGAWGNAGELGHMPIVPGGRACSCGNEGCLETYVSVHALRTALAEAGAAPDLADPDHPAVIAWIEAAVPPLRRTLCALENLLDPACIVLGGELPGPILHRLAERLEPLLPSVSRRADRTMPRLALSAIGAENALVGAAVLAISGLLSPRSGLLFAEPEPLPTQPAIPIATEARA</sequence>
<dbReference type="OrthoDB" id="49685at2"/>
<dbReference type="Gene3D" id="3.30.420.40">
    <property type="match status" value="2"/>
</dbReference>
<comment type="caution">
    <text evidence="2">The sequence shown here is derived from an EMBL/GenBank/DDBJ whole genome shotgun (WGS) entry which is preliminary data.</text>
</comment>
<dbReference type="AlphaFoldDB" id="A0A211ZLJ6"/>
<dbReference type="Gene3D" id="1.10.10.10">
    <property type="entry name" value="Winged helix-like DNA-binding domain superfamily/Winged helix DNA-binding domain"/>
    <property type="match status" value="1"/>
</dbReference>
<dbReference type="Pfam" id="PF13412">
    <property type="entry name" value="HTH_24"/>
    <property type="match status" value="1"/>
</dbReference>
<comment type="similarity">
    <text evidence="1">Belongs to the ROK (NagC/XylR) family.</text>
</comment>
<dbReference type="SUPFAM" id="SSF53067">
    <property type="entry name" value="Actin-like ATPase domain"/>
    <property type="match status" value="1"/>
</dbReference>
<dbReference type="Proteomes" id="UP000196655">
    <property type="component" value="Unassembled WGS sequence"/>
</dbReference>
<dbReference type="STRING" id="1122125.GCA_000423185_05997"/>
<evidence type="ECO:0008006" key="4">
    <source>
        <dbReference type="Google" id="ProtNLM"/>
    </source>
</evidence>
<evidence type="ECO:0000313" key="3">
    <source>
        <dbReference type="Proteomes" id="UP000196655"/>
    </source>
</evidence>
<dbReference type="InterPro" id="IPR043129">
    <property type="entry name" value="ATPase_NBD"/>
</dbReference>
<protein>
    <recommendedName>
        <fullName evidence="4">HTH marR-type domain-containing protein</fullName>
    </recommendedName>
</protein>
<dbReference type="PANTHER" id="PTHR18964">
    <property type="entry name" value="ROK (REPRESSOR, ORF, KINASE) FAMILY"/>
    <property type="match status" value="1"/>
</dbReference>
<evidence type="ECO:0000256" key="1">
    <source>
        <dbReference type="ARBA" id="ARBA00006479"/>
    </source>
</evidence>
<reference evidence="3" key="1">
    <citation type="submission" date="2017-05" db="EMBL/GenBank/DDBJ databases">
        <authorList>
            <person name="Macchi M."/>
            <person name="Festa S."/>
            <person name="Coppotelli B.M."/>
            <person name="Morelli I.S."/>
        </authorList>
    </citation>
    <scope>NUCLEOTIDE SEQUENCE [LARGE SCALE GENOMIC DNA]</scope>
    <source>
        <strain evidence="3">I</strain>
    </source>
</reference>
<keyword evidence="3" id="KW-1185">Reference proteome</keyword>